<dbReference type="GO" id="GO:0020037">
    <property type="term" value="F:heme binding"/>
    <property type="evidence" value="ECO:0007669"/>
    <property type="project" value="InterPro"/>
</dbReference>
<dbReference type="GO" id="GO:0005506">
    <property type="term" value="F:iron ion binding"/>
    <property type="evidence" value="ECO:0007669"/>
    <property type="project" value="InterPro"/>
</dbReference>
<sequence length="441" mass="46882">MKLVRMILALIAIVVVGAAAFTAYAWFIVGDGKETGAPQPAAAGAPASLTDPVARGEYLTRAADCAACHTVPGGQPYTGGVAFKMPFGTIYSTNITADKETGIGDWSDDEFVRALHAGVRKDGKPLYPAFPYTSYTALSRDDVLAIKAYLFSLPPKHAPARPNELSFPFDQRWGLSVWNALFLKKQRYEPVQGKSQAWNRGAYLATALGHCDECHTPRNAMYALKRGDALSGEVLQGWKAYNITSDKTYGIGNWSEQQLADYLSKGHASGRGTASGPMGEVVQYSLQYLTPEDIGALVTYLREVKPQQGSAGSEVNDRPALALASSASAPGAEELAQGGLGQHLFQGACSSCHLWNGQGRQSEAAALLGTQAANDPQAHNLTQVILQGSTLRTAHGETSMPSFGQAYTDAEVAALGNFVLTHFGGKPATLTADEVAKRRAP</sequence>
<dbReference type="InterPro" id="IPR009056">
    <property type="entry name" value="Cyt_c-like_dom"/>
</dbReference>
<keyword evidence="7 10" id="KW-0408">Iron</keyword>
<evidence type="ECO:0000259" key="11">
    <source>
        <dbReference type="PROSITE" id="PS51007"/>
    </source>
</evidence>
<dbReference type="PROSITE" id="PS51007">
    <property type="entry name" value="CYTC"/>
    <property type="match status" value="3"/>
</dbReference>
<evidence type="ECO:0000256" key="2">
    <source>
        <dbReference type="ARBA" id="ARBA00022475"/>
    </source>
</evidence>
<feature type="domain" description="Cytochrome c" evidence="11">
    <location>
        <begin position="196"/>
        <end position="305"/>
    </location>
</feature>
<feature type="binding site" description="axial binding residue" evidence="10">
    <location>
        <position position="69"/>
    </location>
    <ligand>
        <name>heme c</name>
        <dbReference type="ChEBI" id="CHEBI:61717"/>
        <label>1</label>
    </ligand>
    <ligandPart>
        <name>Fe</name>
        <dbReference type="ChEBI" id="CHEBI:18248"/>
    </ligandPart>
</feature>
<dbReference type="Pfam" id="PF00034">
    <property type="entry name" value="Cytochrom_C"/>
    <property type="match status" value="2"/>
</dbReference>
<feature type="binding site" description="covalent" evidence="9">
    <location>
        <position position="214"/>
    </location>
    <ligand>
        <name>heme c</name>
        <dbReference type="ChEBI" id="CHEBI:61717"/>
        <label>2</label>
    </ligand>
</feature>
<feature type="binding site" description="covalent" evidence="9">
    <location>
        <position position="211"/>
    </location>
    <ligand>
        <name>heme c</name>
        <dbReference type="ChEBI" id="CHEBI:61717"/>
        <label>2</label>
    </ligand>
</feature>
<proteinExistence type="predicted"/>
<dbReference type="InterPro" id="IPR036909">
    <property type="entry name" value="Cyt_c-like_dom_sf"/>
</dbReference>
<evidence type="ECO:0000256" key="4">
    <source>
        <dbReference type="ARBA" id="ARBA00022723"/>
    </source>
</evidence>
<dbReference type="PIRSF" id="PIRSF000018">
    <property type="entry name" value="Mb_ADH_cyt_c"/>
    <property type="match status" value="1"/>
</dbReference>
<gene>
    <name evidence="12" type="ORF">SAMN02799615_00669</name>
</gene>
<keyword evidence="2" id="KW-1003">Cell membrane</keyword>
<evidence type="ECO:0000313" key="12">
    <source>
        <dbReference type="EMBL" id="SFE28947.1"/>
    </source>
</evidence>
<keyword evidence="4 10" id="KW-0479">Metal-binding</keyword>
<protein>
    <submittedName>
        <fullName evidence="12">Cytochrome c, mono-and diheme variants</fullName>
    </submittedName>
</protein>
<evidence type="ECO:0000256" key="5">
    <source>
        <dbReference type="ARBA" id="ARBA00022729"/>
    </source>
</evidence>
<dbReference type="RefSeq" id="WP_026634013.1">
    <property type="nucleotide sequence ID" value="NZ_FONH01000002.1"/>
</dbReference>
<dbReference type="AlphaFoldDB" id="A0A1I1ZB83"/>
<name>A0A1I1ZB83_9GAMM</name>
<feature type="binding site" description="covalent" evidence="9">
    <location>
        <position position="349"/>
    </location>
    <ligand>
        <name>heme c</name>
        <dbReference type="ChEBI" id="CHEBI:61717"/>
        <label>3</label>
    </ligand>
</feature>
<keyword evidence="5" id="KW-0732">Signal</keyword>
<feature type="binding site" description="axial binding residue" evidence="10">
    <location>
        <position position="353"/>
    </location>
    <ligand>
        <name>heme c</name>
        <dbReference type="ChEBI" id="CHEBI:61717"/>
        <label>3</label>
    </ligand>
    <ligandPart>
        <name>Fe</name>
        <dbReference type="ChEBI" id="CHEBI:18248"/>
    </ligandPart>
</feature>
<keyword evidence="6" id="KW-0677">Repeat</keyword>
<feature type="binding site" description="axial binding residue" evidence="10">
    <location>
        <position position="215"/>
    </location>
    <ligand>
        <name>heme c</name>
        <dbReference type="ChEBI" id="CHEBI:61717"/>
        <label>2</label>
    </ligand>
    <ligandPart>
        <name>Fe</name>
        <dbReference type="ChEBI" id="CHEBI:18248"/>
    </ligandPart>
</feature>
<dbReference type="Gene3D" id="1.10.760.10">
    <property type="entry name" value="Cytochrome c-like domain"/>
    <property type="match status" value="2"/>
</dbReference>
<feature type="domain" description="Cytochrome c" evidence="11">
    <location>
        <begin position="51"/>
        <end position="154"/>
    </location>
</feature>
<dbReference type="Proteomes" id="UP000199477">
    <property type="component" value="Unassembled WGS sequence"/>
</dbReference>
<dbReference type="GO" id="GO:0009055">
    <property type="term" value="F:electron transfer activity"/>
    <property type="evidence" value="ECO:0007669"/>
    <property type="project" value="InterPro"/>
</dbReference>
<dbReference type="PANTHER" id="PTHR35008">
    <property type="entry name" value="BLL4482 PROTEIN-RELATED"/>
    <property type="match status" value="1"/>
</dbReference>
<evidence type="ECO:0000256" key="7">
    <source>
        <dbReference type="ARBA" id="ARBA00023004"/>
    </source>
</evidence>
<dbReference type="GO" id="GO:0016614">
    <property type="term" value="F:oxidoreductase activity, acting on CH-OH group of donors"/>
    <property type="evidence" value="ECO:0007669"/>
    <property type="project" value="InterPro"/>
</dbReference>
<feature type="domain" description="Cytochrome c" evidence="11">
    <location>
        <begin position="336"/>
        <end position="423"/>
    </location>
</feature>
<keyword evidence="13" id="KW-1185">Reference proteome</keyword>
<evidence type="ECO:0000313" key="13">
    <source>
        <dbReference type="Proteomes" id="UP000199477"/>
    </source>
</evidence>
<reference evidence="13" key="1">
    <citation type="submission" date="2016-10" db="EMBL/GenBank/DDBJ databases">
        <authorList>
            <person name="Varghese N."/>
            <person name="Submissions S."/>
        </authorList>
    </citation>
    <scope>NUCLEOTIDE SEQUENCE [LARGE SCALE GENOMIC DNA]</scope>
    <source>
        <strain evidence="13">UNC178MFTsu3.1</strain>
    </source>
</reference>
<dbReference type="STRING" id="500610.SAMN02799615_00669"/>
<dbReference type="GO" id="GO:0005886">
    <property type="term" value="C:plasma membrane"/>
    <property type="evidence" value="ECO:0007669"/>
    <property type="project" value="UniProtKB-SubCell"/>
</dbReference>
<organism evidence="12 13">
    <name type="scientific">Dyella marensis</name>
    <dbReference type="NCBI Taxonomy" id="500610"/>
    <lineage>
        <taxon>Bacteria</taxon>
        <taxon>Pseudomonadati</taxon>
        <taxon>Pseudomonadota</taxon>
        <taxon>Gammaproteobacteria</taxon>
        <taxon>Lysobacterales</taxon>
        <taxon>Rhodanobacteraceae</taxon>
        <taxon>Dyella</taxon>
    </lineage>
</organism>
<feature type="binding site" description="covalent" evidence="9">
    <location>
        <position position="65"/>
    </location>
    <ligand>
        <name>heme c</name>
        <dbReference type="ChEBI" id="CHEBI:61717"/>
        <label>1</label>
    </ligand>
</feature>
<feature type="binding site" description="covalent" evidence="9">
    <location>
        <position position="352"/>
    </location>
    <ligand>
        <name>heme c</name>
        <dbReference type="ChEBI" id="CHEBI:61717"/>
        <label>3</label>
    </ligand>
</feature>
<comment type="cofactor">
    <cofactor evidence="9">
        <name>heme c</name>
        <dbReference type="ChEBI" id="CHEBI:61717"/>
    </cofactor>
    <text evidence="9">Binds 3 heme c groups covalently per subunit.</text>
</comment>
<accession>A0A1I1ZB83</accession>
<evidence type="ECO:0000256" key="9">
    <source>
        <dbReference type="PIRSR" id="PIRSR000018-50"/>
    </source>
</evidence>
<evidence type="ECO:0000256" key="3">
    <source>
        <dbReference type="ARBA" id="ARBA00022617"/>
    </source>
</evidence>
<evidence type="ECO:0000256" key="8">
    <source>
        <dbReference type="ARBA" id="ARBA00023136"/>
    </source>
</evidence>
<comment type="subcellular location">
    <subcellularLocation>
        <location evidence="1">Cell membrane</location>
    </subcellularLocation>
</comment>
<dbReference type="InterPro" id="IPR051459">
    <property type="entry name" value="Cytochrome_c-type_DH"/>
</dbReference>
<evidence type="ECO:0000256" key="6">
    <source>
        <dbReference type="ARBA" id="ARBA00022737"/>
    </source>
</evidence>
<dbReference type="InterPro" id="IPR014353">
    <property type="entry name" value="Membr-bd_ADH_cyt_c"/>
</dbReference>
<evidence type="ECO:0000256" key="10">
    <source>
        <dbReference type="PIRSR" id="PIRSR000018-51"/>
    </source>
</evidence>
<dbReference type="PANTHER" id="PTHR35008:SF8">
    <property type="entry name" value="ALCOHOL DEHYDROGENASE CYTOCHROME C SUBUNIT"/>
    <property type="match status" value="1"/>
</dbReference>
<dbReference type="SUPFAM" id="SSF46626">
    <property type="entry name" value="Cytochrome c"/>
    <property type="match status" value="3"/>
</dbReference>
<evidence type="ECO:0000256" key="1">
    <source>
        <dbReference type="ARBA" id="ARBA00004236"/>
    </source>
</evidence>
<keyword evidence="3 9" id="KW-0349">Heme</keyword>
<feature type="binding site" description="covalent" evidence="9">
    <location>
        <position position="68"/>
    </location>
    <ligand>
        <name>heme c</name>
        <dbReference type="ChEBI" id="CHEBI:61717"/>
        <label>1</label>
    </ligand>
</feature>
<keyword evidence="8" id="KW-0472">Membrane</keyword>
<dbReference type="EMBL" id="FONH01000002">
    <property type="protein sequence ID" value="SFE28947.1"/>
    <property type="molecule type" value="Genomic_DNA"/>
</dbReference>